<keyword evidence="1" id="KW-0472">Membrane</keyword>
<evidence type="ECO:0000313" key="3">
    <source>
        <dbReference type="EMBL" id="MBM7615045.1"/>
    </source>
</evidence>
<dbReference type="SMART" id="SM00245">
    <property type="entry name" value="TSPc"/>
    <property type="match status" value="1"/>
</dbReference>
<dbReference type="Proteomes" id="UP001314796">
    <property type="component" value="Unassembled WGS sequence"/>
</dbReference>
<keyword evidence="4" id="KW-1185">Reference proteome</keyword>
<feature type="transmembrane region" description="Helical" evidence="1">
    <location>
        <begin position="6"/>
        <end position="24"/>
    </location>
</feature>
<keyword evidence="1" id="KW-1133">Transmembrane helix</keyword>
<feature type="domain" description="Tail specific protease" evidence="2">
    <location>
        <begin position="96"/>
        <end position="285"/>
    </location>
</feature>
<evidence type="ECO:0000259" key="2">
    <source>
        <dbReference type="SMART" id="SM00245"/>
    </source>
</evidence>
<dbReference type="CDD" id="cd06567">
    <property type="entry name" value="Peptidase_S41"/>
    <property type="match status" value="1"/>
</dbReference>
<keyword evidence="1" id="KW-0812">Transmembrane</keyword>
<dbReference type="InterPro" id="IPR005151">
    <property type="entry name" value="Tail-specific_protease"/>
</dbReference>
<dbReference type="InterPro" id="IPR029045">
    <property type="entry name" value="ClpP/crotonase-like_dom_sf"/>
</dbReference>
<accession>A0ABS2NQ16</accession>
<dbReference type="Gene3D" id="3.90.226.10">
    <property type="entry name" value="2-enoyl-CoA Hydratase, Chain A, domain 1"/>
    <property type="match status" value="1"/>
</dbReference>
<dbReference type="EMBL" id="JAFBEE010000009">
    <property type="protein sequence ID" value="MBM7615045.1"/>
    <property type="molecule type" value="Genomic_DNA"/>
</dbReference>
<dbReference type="PANTHER" id="PTHR32060">
    <property type="entry name" value="TAIL-SPECIFIC PROTEASE"/>
    <property type="match status" value="1"/>
</dbReference>
<comment type="caution">
    <text evidence="3">The sequence shown here is derived from an EMBL/GenBank/DDBJ whole genome shotgun (WGS) entry which is preliminary data.</text>
</comment>
<proteinExistence type="predicted"/>
<dbReference type="Pfam" id="PF03572">
    <property type="entry name" value="Peptidase_S41"/>
    <property type="match status" value="1"/>
</dbReference>
<name>A0ABS2NQ16_9FIRM</name>
<dbReference type="PANTHER" id="PTHR32060:SF30">
    <property type="entry name" value="CARBOXY-TERMINAL PROCESSING PROTEASE CTPA"/>
    <property type="match status" value="1"/>
</dbReference>
<evidence type="ECO:0000256" key="1">
    <source>
        <dbReference type="SAM" id="Phobius"/>
    </source>
</evidence>
<dbReference type="SUPFAM" id="SSF52096">
    <property type="entry name" value="ClpP/crotonase"/>
    <property type="match status" value="1"/>
</dbReference>
<protein>
    <recommendedName>
        <fullName evidence="2">Tail specific protease domain-containing protein</fullName>
    </recommendedName>
</protein>
<reference evidence="3 4" key="1">
    <citation type="submission" date="2021-01" db="EMBL/GenBank/DDBJ databases">
        <title>Genomic Encyclopedia of Type Strains, Phase IV (KMG-IV): sequencing the most valuable type-strain genomes for metagenomic binning, comparative biology and taxonomic classification.</title>
        <authorList>
            <person name="Goeker M."/>
        </authorList>
    </citation>
    <scope>NUCLEOTIDE SEQUENCE [LARGE SCALE GENOMIC DNA]</scope>
    <source>
        <strain evidence="3 4">DSM 25890</strain>
    </source>
</reference>
<dbReference type="RefSeq" id="WP_204401831.1">
    <property type="nucleotide sequence ID" value="NZ_JAFBEE010000009.1"/>
</dbReference>
<gene>
    <name evidence="3" type="ORF">JOC73_001607</name>
</gene>
<sequence length="319" mass="37190">MKNVMSFFLGVIIMIVILIGGRYYKLAHNKPQIVMNTLHENYYNLQNINKAIETKLGDQYSQDKNKNYEKYIMKLIMEDINKYESDEMVIYNKYYTKEELKTLFSKLSNDTDVFEGRYLNNDSYYIKFTSFEKGKTFKEFEEHISDIGDSRNLVLDIRDNSGGSVDEFKKIMSLFIDEGQHMFSLVSDTNEEKVYSQNRKIISVENIILLTNGKTASVSELMILGLSKYHNNVTIIGTRTRGKYFSFGLKKYLDGSGVTFVKNIMEGPDKSIIPKNGIEPTIYIGHSEEYYKSLSEVEDQKTREKDNRLQLEEVYRLLN</sequence>
<organism evidence="3 4">
    <name type="scientific">Alkaliphilus hydrothermalis</name>
    <dbReference type="NCBI Taxonomy" id="1482730"/>
    <lineage>
        <taxon>Bacteria</taxon>
        <taxon>Bacillati</taxon>
        <taxon>Bacillota</taxon>
        <taxon>Clostridia</taxon>
        <taxon>Peptostreptococcales</taxon>
        <taxon>Natronincolaceae</taxon>
        <taxon>Alkaliphilus</taxon>
    </lineage>
</organism>
<evidence type="ECO:0000313" key="4">
    <source>
        <dbReference type="Proteomes" id="UP001314796"/>
    </source>
</evidence>